<dbReference type="Pfam" id="PF02709">
    <property type="entry name" value="Glyco_transf_7C"/>
    <property type="match status" value="1"/>
</dbReference>
<dbReference type="Pfam" id="PF00535">
    <property type="entry name" value="Glycos_transf_2"/>
    <property type="match status" value="1"/>
</dbReference>
<dbReference type="CDD" id="cd02522">
    <property type="entry name" value="GT_2_like_a"/>
    <property type="match status" value="1"/>
</dbReference>
<dbReference type="SUPFAM" id="SSF53448">
    <property type="entry name" value="Nucleotide-diphospho-sugar transferases"/>
    <property type="match status" value="1"/>
</dbReference>
<keyword evidence="4 8" id="KW-0808">Transferase</keyword>
<sequence>MLSLVIPVYNEAEIVEESIKFIKKQLYFSSTEVLVVDGQSNDNTWTMIQNLEGIKSIKSEKGRAQQMNTGAKAASQELLFFLHIDSQPPLHFDKQIINTLNKNTQAGSFRLKFNDQHWWLSFIAWFTQFNFTVCRGGDQGLFITKSAFEKIGGFNEDYIVFEDHEIVNRLKQHRFKFKVMPDYMLTSSRLFRQYGIFRLQIIFARLYIRRYILNQTPEQLYLSYKKAIQKNWTKN</sequence>
<keyword evidence="3" id="KW-0328">Glycosyltransferase</keyword>
<dbReference type="InterPro" id="IPR029044">
    <property type="entry name" value="Nucleotide-diphossugar_trans"/>
</dbReference>
<evidence type="ECO:0000313" key="8">
    <source>
        <dbReference type="EMBL" id="SHE54892.1"/>
    </source>
</evidence>
<dbReference type="InterPro" id="IPR026461">
    <property type="entry name" value="Trfase_2_rSAM/seldom_assoc"/>
</dbReference>
<dbReference type="Gene3D" id="3.90.550.10">
    <property type="entry name" value="Spore Coat Polysaccharide Biosynthesis Protein SpsA, Chain A"/>
    <property type="match status" value="1"/>
</dbReference>
<keyword evidence="9" id="KW-1185">Reference proteome</keyword>
<dbReference type="OrthoDB" id="9810303at2"/>
<comment type="subcellular location">
    <subcellularLocation>
        <location evidence="1">Cell membrane</location>
    </subcellularLocation>
</comment>
<dbReference type="AlphaFoldDB" id="A0A1M4UDP2"/>
<dbReference type="NCBIfam" id="TIGR04283">
    <property type="entry name" value="glyco_like_mftF"/>
    <property type="match status" value="1"/>
</dbReference>
<evidence type="ECO:0000259" key="6">
    <source>
        <dbReference type="Pfam" id="PF00535"/>
    </source>
</evidence>
<dbReference type="PANTHER" id="PTHR43646">
    <property type="entry name" value="GLYCOSYLTRANSFERASE"/>
    <property type="match status" value="1"/>
</dbReference>
<evidence type="ECO:0000256" key="1">
    <source>
        <dbReference type="ARBA" id="ARBA00004236"/>
    </source>
</evidence>
<dbReference type="PANTHER" id="PTHR43646:SF2">
    <property type="entry name" value="GLYCOSYLTRANSFERASE 2-LIKE DOMAIN-CONTAINING PROTEIN"/>
    <property type="match status" value="1"/>
</dbReference>
<dbReference type="InterPro" id="IPR027791">
    <property type="entry name" value="Galactosyl_T_C"/>
</dbReference>
<dbReference type="EMBL" id="FQTW01000002">
    <property type="protein sequence ID" value="SHE54892.1"/>
    <property type="molecule type" value="Genomic_DNA"/>
</dbReference>
<dbReference type="STRING" id="1155689.SAMN05444278_102312"/>
<evidence type="ECO:0000256" key="2">
    <source>
        <dbReference type="ARBA" id="ARBA00022475"/>
    </source>
</evidence>
<gene>
    <name evidence="8" type="ORF">SAMN05444278_102312</name>
</gene>
<evidence type="ECO:0000259" key="7">
    <source>
        <dbReference type="Pfam" id="PF02709"/>
    </source>
</evidence>
<dbReference type="GO" id="GO:0005886">
    <property type="term" value="C:plasma membrane"/>
    <property type="evidence" value="ECO:0007669"/>
    <property type="project" value="UniProtKB-SubCell"/>
</dbReference>
<name>A0A1M4UDP2_9FLAO</name>
<dbReference type="RefSeq" id="WP_073192443.1">
    <property type="nucleotide sequence ID" value="NZ_FQTW01000002.1"/>
</dbReference>
<evidence type="ECO:0000256" key="3">
    <source>
        <dbReference type="ARBA" id="ARBA00022676"/>
    </source>
</evidence>
<evidence type="ECO:0000256" key="4">
    <source>
        <dbReference type="ARBA" id="ARBA00022679"/>
    </source>
</evidence>
<dbReference type="InterPro" id="IPR001173">
    <property type="entry name" value="Glyco_trans_2-like"/>
</dbReference>
<dbReference type="Proteomes" id="UP000184462">
    <property type="component" value="Unassembled WGS sequence"/>
</dbReference>
<keyword evidence="2" id="KW-1003">Cell membrane</keyword>
<feature type="domain" description="Glycosyltransferase 2-like" evidence="6">
    <location>
        <begin position="3"/>
        <end position="106"/>
    </location>
</feature>
<dbReference type="GO" id="GO:0016757">
    <property type="term" value="F:glycosyltransferase activity"/>
    <property type="evidence" value="ECO:0007669"/>
    <property type="project" value="UniProtKB-KW"/>
</dbReference>
<evidence type="ECO:0000313" key="9">
    <source>
        <dbReference type="Proteomes" id="UP000184462"/>
    </source>
</evidence>
<organism evidence="8 9">
    <name type="scientific">Psychroflexus salarius</name>
    <dbReference type="NCBI Taxonomy" id="1155689"/>
    <lineage>
        <taxon>Bacteria</taxon>
        <taxon>Pseudomonadati</taxon>
        <taxon>Bacteroidota</taxon>
        <taxon>Flavobacteriia</taxon>
        <taxon>Flavobacteriales</taxon>
        <taxon>Flavobacteriaceae</taxon>
        <taxon>Psychroflexus</taxon>
    </lineage>
</organism>
<proteinExistence type="predicted"/>
<feature type="domain" description="Galactosyltransferase C-terminal" evidence="7">
    <location>
        <begin position="141"/>
        <end position="181"/>
    </location>
</feature>
<keyword evidence="5" id="KW-0472">Membrane</keyword>
<accession>A0A1M4UDP2</accession>
<evidence type="ECO:0000256" key="5">
    <source>
        <dbReference type="ARBA" id="ARBA00023136"/>
    </source>
</evidence>
<protein>
    <submittedName>
        <fullName evidence="8">Transferase 2, rSAM/selenodomain-associated</fullName>
    </submittedName>
</protein>
<reference evidence="8 9" key="1">
    <citation type="submission" date="2016-11" db="EMBL/GenBank/DDBJ databases">
        <authorList>
            <person name="Jaros S."/>
            <person name="Januszkiewicz K."/>
            <person name="Wedrychowicz H."/>
        </authorList>
    </citation>
    <scope>NUCLEOTIDE SEQUENCE [LARGE SCALE GENOMIC DNA]</scope>
    <source>
        <strain evidence="8 9">DSM 25661</strain>
    </source>
</reference>